<evidence type="ECO:0008006" key="3">
    <source>
        <dbReference type="Google" id="ProtNLM"/>
    </source>
</evidence>
<dbReference type="InterPro" id="IPR017853">
    <property type="entry name" value="GH"/>
</dbReference>
<proteinExistence type="predicted"/>
<dbReference type="EMBL" id="QVLV01000002">
    <property type="protein sequence ID" value="RGE64276.1"/>
    <property type="molecule type" value="Genomic_DNA"/>
</dbReference>
<dbReference type="RefSeq" id="WP_102289020.1">
    <property type="nucleotide sequence ID" value="NZ_JBKUNB010000011.1"/>
</dbReference>
<comment type="caution">
    <text evidence="1">The sequence shown here is derived from an EMBL/GenBank/DDBJ whole genome shotgun (WGS) entry which is preliminary data.</text>
</comment>
<evidence type="ECO:0000313" key="2">
    <source>
        <dbReference type="Proteomes" id="UP000260812"/>
    </source>
</evidence>
<dbReference type="AlphaFoldDB" id="A0A3E3IB51"/>
<gene>
    <name evidence="1" type="ORF">DXC51_04205</name>
</gene>
<accession>A0A3E3IB51</accession>
<evidence type="ECO:0000313" key="1">
    <source>
        <dbReference type="EMBL" id="RGE64276.1"/>
    </source>
</evidence>
<keyword evidence="2" id="KW-1185">Reference proteome</keyword>
<name>A0A3E3IB51_9FIRM</name>
<dbReference type="SUPFAM" id="SSF51445">
    <property type="entry name" value="(Trans)glycosidases"/>
    <property type="match status" value="1"/>
</dbReference>
<sequence length="720" mass="83794">MKKFLIAAITAILLLFLFDMAYYRWGVYIDLNKDQEVSFFATTQGKEILADTGKGMEPFEIRGVDMGVGIPGYFSTEFAIDKETYLRWFGMIQEMGANTIRVYTIQIPDFYEAVYEYNKDNPNPLYILHGVWVNDYVQNSHVDAYDDSFREALLEDCRTLVDVIHGRRKINLGYQATSASGVYNKDISDWVLGYILGVEWEDVTVAYTNHMKPENNSYHGDYMYTSEEATPFEAMLAEVGDKIIRYESEKYKEQRLIAFSNWPTTDPLDYPEEVKKLFMKCASVDVEHILSTDRFKSGQFASYHVYSYYPDYLAHYDSWKNEIPFAEEYRLEDGDYNTYGIYLELLCRHHKMPVVISEFGAPTSRGRAQLDFFTARSQGYMSEHEQGTAIVESYKDIRRAGCAGCVIFSWQDEWFKRTWNTMANVDLSKTAYWSDFQTNEQFFGLMAFDPGKETSVCYTDGDVDEWSEKDLIADYGSSRLYMKYDEKFIYFRIHQEHPNPKEILYIPVDVTPKTGSYYAKKEELKFDRQADFLIVLDGEDNSKVLVQERYEAFRVIFAEDYGEENPYFNVPDKDSPLFVNIYMALQLGKINAVQEEDKMAERFETGRLTFGNGNPYSEDYNSVSDFIVKGNEIEIRLPWQLLNFSNPAEQQVHDDYYENYGIENLKIDSIYAGLGSSEDKGTRIRMGEMPLVGWGKNPEYHERLKQSYYAVKEIWAKNAG</sequence>
<organism evidence="1 2">
    <name type="scientific">Eisenbergiella massiliensis</name>
    <dbReference type="NCBI Taxonomy" id="1720294"/>
    <lineage>
        <taxon>Bacteria</taxon>
        <taxon>Bacillati</taxon>
        <taxon>Bacillota</taxon>
        <taxon>Clostridia</taxon>
        <taxon>Lachnospirales</taxon>
        <taxon>Lachnospiraceae</taxon>
        <taxon>Eisenbergiella</taxon>
    </lineage>
</organism>
<reference evidence="1" key="1">
    <citation type="submission" date="2018-08" db="EMBL/GenBank/DDBJ databases">
        <title>A genome reference for cultivated species of the human gut microbiota.</title>
        <authorList>
            <person name="Zou Y."/>
            <person name="Xue W."/>
            <person name="Luo G."/>
        </authorList>
    </citation>
    <scope>NUCLEOTIDE SEQUENCE [LARGE SCALE GENOMIC DNA]</scope>
    <source>
        <strain evidence="1">TF05-5AC</strain>
    </source>
</reference>
<protein>
    <recommendedName>
        <fullName evidence="3">Family 2 glycosyl transferase</fullName>
    </recommendedName>
</protein>
<dbReference type="Gene3D" id="3.20.20.80">
    <property type="entry name" value="Glycosidases"/>
    <property type="match status" value="2"/>
</dbReference>
<dbReference type="Proteomes" id="UP000260812">
    <property type="component" value="Unassembled WGS sequence"/>
</dbReference>
<dbReference type="GeneID" id="97986109"/>